<dbReference type="GO" id="GO:0005886">
    <property type="term" value="C:plasma membrane"/>
    <property type="evidence" value="ECO:0007669"/>
    <property type="project" value="UniProtKB-SubCell"/>
</dbReference>
<evidence type="ECO:0000256" key="4">
    <source>
        <dbReference type="ARBA" id="ARBA00022475"/>
    </source>
</evidence>
<dbReference type="Gene3D" id="3.30.565.10">
    <property type="entry name" value="Histidine kinase-like ATPase, C-terminal domain"/>
    <property type="match status" value="1"/>
</dbReference>
<dbReference type="PANTHER" id="PTHR44936:SF5">
    <property type="entry name" value="SENSOR HISTIDINE KINASE ENVZ"/>
    <property type="match status" value="1"/>
</dbReference>
<evidence type="ECO:0000256" key="7">
    <source>
        <dbReference type="ARBA" id="ARBA00022679"/>
    </source>
</evidence>
<dbReference type="Proteomes" id="UP001177341">
    <property type="component" value="Unassembled WGS sequence"/>
</dbReference>
<keyword evidence="9" id="KW-0547">Nucleotide-binding</keyword>
<comment type="caution">
    <text evidence="18">The sequence shown here is derived from an EMBL/GenBank/DDBJ whole genome shotgun (WGS) entry which is preliminary data.</text>
</comment>
<dbReference type="Pfam" id="PF02518">
    <property type="entry name" value="HATPase_c"/>
    <property type="match status" value="1"/>
</dbReference>
<dbReference type="SMART" id="SM00387">
    <property type="entry name" value="HATPase_c"/>
    <property type="match status" value="1"/>
</dbReference>
<evidence type="ECO:0000256" key="15">
    <source>
        <dbReference type="SAM" id="Phobius"/>
    </source>
</evidence>
<evidence type="ECO:0000256" key="12">
    <source>
        <dbReference type="ARBA" id="ARBA00022989"/>
    </source>
</evidence>
<evidence type="ECO:0000259" key="16">
    <source>
        <dbReference type="PROSITE" id="PS50109"/>
    </source>
</evidence>
<reference evidence="18" key="1">
    <citation type="submission" date="2023-07" db="EMBL/GenBank/DDBJ databases">
        <title>Genome content predicts the carbon catabolic preferences of heterotrophic bacteria.</title>
        <authorList>
            <person name="Gralka M."/>
        </authorList>
    </citation>
    <scope>NUCLEOTIDE SEQUENCE</scope>
    <source>
        <strain evidence="19">5G01</strain>
        <strain evidence="18">I2M16</strain>
    </source>
</reference>
<dbReference type="PROSITE" id="PS50885">
    <property type="entry name" value="HAMP"/>
    <property type="match status" value="1"/>
</dbReference>
<dbReference type="InterPro" id="IPR004358">
    <property type="entry name" value="Sig_transdc_His_kin-like_C"/>
</dbReference>
<keyword evidence="4" id="KW-1003">Cell membrane</keyword>
<evidence type="ECO:0000256" key="10">
    <source>
        <dbReference type="ARBA" id="ARBA00022777"/>
    </source>
</evidence>
<feature type="domain" description="HAMP" evidence="17">
    <location>
        <begin position="229"/>
        <end position="280"/>
    </location>
</feature>
<feature type="transmembrane region" description="Helical" evidence="15">
    <location>
        <begin position="210"/>
        <end position="232"/>
    </location>
</feature>
<dbReference type="SUPFAM" id="SSF55874">
    <property type="entry name" value="ATPase domain of HSP90 chaperone/DNA topoisomerase II/histidine kinase"/>
    <property type="match status" value="1"/>
</dbReference>
<dbReference type="InterPro" id="IPR036890">
    <property type="entry name" value="HATPase_C_sf"/>
</dbReference>
<dbReference type="EMBL" id="JAUYVO010000004">
    <property type="protein sequence ID" value="MDP2522466.1"/>
    <property type="molecule type" value="Genomic_DNA"/>
</dbReference>
<comment type="catalytic activity">
    <reaction evidence="1">
        <text>ATP + protein L-histidine = ADP + protein N-phospho-L-histidine.</text>
        <dbReference type="EC" id="2.7.13.3"/>
    </reaction>
</comment>
<dbReference type="EC" id="2.7.13.3" evidence="3"/>
<dbReference type="InterPro" id="IPR003594">
    <property type="entry name" value="HATPase_dom"/>
</dbReference>
<gene>
    <name evidence="18" type="ORF">Q4490_07430</name>
    <name evidence="19" type="ORF">Q8W30_07750</name>
</gene>
<comment type="subcellular location">
    <subcellularLocation>
        <location evidence="2">Cell inner membrane</location>
        <topology evidence="2">Multi-pass membrane protein</topology>
    </subcellularLocation>
</comment>
<dbReference type="SUPFAM" id="SSF47384">
    <property type="entry name" value="Homodimeric domain of signal transducing histidine kinase"/>
    <property type="match status" value="1"/>
</dbReference>
<dbReference type="InterPro" id="IPR050980">
    <property type="entry name" value="2C_sensor_his_kinase"/>
</dbReference>
<dbReference type="CDD" id="cd00075">
    <property type="entry name" value="HATPase"/>
    <property type="match status" value="1"/>
</dbReference>
<dbReference type="GO" id="GO:0005524">
    <property type="term" value="F:ATP binding"/>
    <property type="evidence" value="ECO:0007669"/>
    <property type="project" value="UniProtKB-KW"/>
</dbReference>
<dbReference type="CDD" id="cd00082">
    <property type="entry name" value="HisKA"/>
    <property type="match status" value="1"/>
</dbReference>
<dbReference type="PANTHER" id="PTHR44936">
    <property type="entry name" value="SENSOR PROTEIN CREC"/>
    <property type="match status" value="1"/>
</dbReference>
<dbReference type="AlphaFoldDB" id="A0AAW7XJ38"/>
<evidence type="ECO:0000256" key="13">
    <source>
        <dbReference type="ARBA" id="ARBA00023012"/>
    </source>
</evidence>
<evidence type="ECO:0000256" key="9">
    <source>
        <dbReference type="ARBA" id="ARBA00022741"/>
    </source>
</evidence>
<keyword evidence="14 15" id="KW-0472">Membrane</keyword>
<feature type="domain" description="Histidine kinase" evidence="16">
    <location>
        <begin position="288"/>
        <end position="485"/>
    </location>
</feature>
<dbReference type="Pfam" id="PF00672">
    <property type="entry name" value="HAMP"/>
    <property type="match status" value="1"/>
</dbReference>
<evidence type="ECO:0000313" key="21">
    <source>
        <dbReference type="Proteomes" id="UP001177341"/>
    </source>
</evidence>
<dbReference type="RefSeq" id="WP_303478994.1">
    <property type="nucleotide sequence ID" value="NZ_CAXHZV010000011.1"/>
</dbReference>
<dbReference type="Gene3D" id="6.10.340.10">
    <property type="match status" value="1"/>
</dbReference>
<sequence>MKPRFLQRLIKSPLTLTSRILIALAAGVILAQTISAVVWYTQWRADSELRVREVSQHMAFRVASTVQFFTSLPTSYRHVVLNQLRDMGGTRFFVTLNREYIHIKDLPDSPLKTVVVNEFQQALKKQLGIDPDTVHIKFSRPADLHVLNNETLLDDLPARWADLSLLVRPSGSPILVMQLPISDKEWLYLATVMPDAQFLDAASPLSTERLMSLVISLMVILLLGVWIVRVLLRPLRQLVRALESFGKGEQKHLPERGSQEVITAAKAFNAMQGRIQRYLDDREKLFASISHDLKTPITRLRLRAEMLEDDKQREAMARDLEDLDIMVKGALQSVKDTDIHENRVEVDLWRMMLYMADGADIAGKKIELSGQQRQPYLGKPLALKRCIGNLLDNALYYGKEAYVTVTDSDVALIISIRDQGPGIPDSQLIRVFQPYTRLTTDHSNHPGMGLGLSISRNIARAHGGEVSLRNHPQGGLVVTVTLPRG</sequence>
<dbReference type="EMBL" id="JAUOPG010000004">
    <property type="protein sequence ID" value="MDO6453393.1"/>
    <property type="molecule type" value="Genomic_DNA"/>
</dbReference>
<evidence type="ECO:0000256" key="6">
    <source>
        <dbReference type="ARBA" id="ARBA00022553"/>
    </source>
</evidence>
<dbReference type="PROSITE" id="PS50109">
    <property type="entry name" value="HIS_KIN"/>
    <property type="match status" value="1"/>
</dbReference>
<dbReference type="CDD" id="cd06225">
    <property type="entry name" value="HAMP"/>
    <property type="match status" value="1"/>
</dbReference>
<dbReference type="InterPro" id="IPR003661">
    <property type="entry name" value="HisK_dim/P_dom"/>
</dbReference>
<keyword evidence="6" id="KW-0597">Phosphoprotein</keyword>
<evidence type="ECO:0000256" key="14">
    <source>
        <dbReference type="ARBA" id="ARBA00023136"/>
    </source>
</evidence>
<evidence type="ECO:0000256" key="1">
    <source>
        <dbReference type="ARBA" id="ARBA00000085"/>
    </source>
</evidence>
<accession>A0AAW7XJ38</accession>
<dbReference type="InterPro" id="IPR005467">
    <property type="entry name" value="His_kinase_dom"/>
</dbReference>
<dbReference type="Gene3D" id="1.10.287.130">
    <property type="match status" value="1"/>
</dbReference>
<dbReference type="SMART" id="SM00388">
    <property type="entry name" value="HisKA"/>
    <property type="match status" value="1"/>
</dbReference>
<keyword evidence="8 15" id="KW-0812">Transmembrane</keyword>
<proteinExistence type="predicted"/>
<evidence type="ECO:0000256" key="3">
    <source>
        <dbReference type="ARBA" id="ARBA00012438"/>
    </source>
</evidence>
<dbReference type="Pfam" id="PF00512">
    <property type="entry name" value="HisKA"/>
    <property type="match status" value="1"/>
</dbReference>
<dbReference type="Proteomes" id="UP001169862">
    <property type="component" value="Unassembled WGS sequence"/>
</dbReference>
<evidence type="ECO:0000256" key="11">
    <source>
        <dbReference type="ARBA" id="ARBA00022840"/>
    </source>
</evidence>
<evidence type="ECO:0000313" key="18">
    <source>
        <dbReference type="EMBL" id="MDO6453393.1"/>
    </source>
</evidence>
<evidence type="ECO:0000256" key="2">
    <source>
        <dbReference type="ARBA" id="ARBA00004429"/>
    </source>
</evidence>
<dbReference type="PRINTS" id="PR00344">
    <property type="entry name" value="BCTRLSENSOR"/>
</dbReference>
<dbReference type="GO" id="GO:0000155">
    <property type="term" value="F:phosphorelay sensor kinase activity"/>
    <property type="evidence" value="ECO:0007669"/>
    <property type="project" value="InterPro"/>
</dbReference>
<evidence type="ECO:0000313" key="20">
    <source>
        <dbReference type="Proteomes" id="UP001169862"/>
    </source>
</evidence>
<keyword evidence="7" id="KW-0808">Transferase</keyword>
<evidence type="ECO:0000313" key="19">
    <source>
        <dbReference type="EMBL" id="MDP2522466.1"/>
    </source>
</evidence>
<name>A0AAW7XJ38_9GAMM</name>
<keyword evidence="12 15" id="KW-1133">Transmembrane helix</keyword>
<dbReference type="SMART" id="SM00304">
    <property type="entry name" value="HAMP"/>
    <property type="match status" value="1"/>
</dbReference>
<dbReference type="InterPro" id="IPR003660">
    <property type="entry name" value="HAMP_dom"/>
</dbReference>
<organism evidence="18 20">
    <name type="scientific">Neptunomonas phycophila</name>
    <dbReference type="NCBI Taxonomy" id="1572645"/>
    <lineage>
        <taxon>Bacteria</taxon>
        <taxon>Pseudomonadati</taxon>
        <taxon>Pseudomonadota</taxon>
        <taxon>Gammaproteobacteria</taxon>
        <taxon>Oceanospirillales</taxon>
        <taxon>Oceanospirillaceae</taxon>
        <taxon>Neptunomonas</taxon>
    </lineage>
</organism>
<keyword evidence="21" id="KW-1185">Reference proteome</keyword>
<keyword evidence="10" id="KW-0418">Kinase</keyword>
<evidence type="ECO:0000256" key="5">
    <source>
        <dbReference type="ARBA" id="ARBA00022519"/>
    </source>
</evidence>
<keyword evidence="5" id="KW-0997">Cell inner membrane</keyword>
<evidence type="ECO:0000259" key="17">
    <source>
        <dbReference type="PROSITE" id="PS50885"/>
    </source>
</evidence>
<keyword evidence="11 18" id="KW-0067">ATP-binding</keyword>
<protein>
    <recommendedName>
        <fullName evidence="3">histidine kinase</fullName>
        <ecNumber evidence="3">2.7.13.3</ecNumber>
    </recommendedName>
</protein>
<keyword evidence="13" id="KW-0902">Two-component regulatory system</keyword>
<dbReference type="InterPro" id="IPR036097">
    <property type="entry name" value="HisK_dim/P_sf"/>
</dbReference>
<evidence type="ECO:0000256" key="8">
    <source>
        <dbReference type="ARBA" id="ARBA00022692"/>
    </source>
</evidence>